<name>A0A562QUN8_9BACI</name>
<reference evidence="1 2" key="1">
    <citation type="journal article" date="2015" name="Stand. Genomic Sci.">
        <title>Genomic Encyclopedia of Bacterial and Archaeal Type Strains, Phase III: the genomes of soil and plant-associated and newly described type strains.</title>
        <authorList>
            <person name="Whitman W.B."/>
            <person name="Woyke T."/>
            <person name="Klenk H.P."/>
            <person name="Zhou Y."/>
            <person name="Lilburn T.G."/>
            <person name="Beck B.J."/>
            <person name="De Vos P."/>
            <person name="Vandamme P."/>
            <person name="Eisen J.A."/>
            <person name="Garrity G."/>
            <person name="Hugenholtz P."/>
            <person name="Kyrpides N.C."/>
        </authorList>
    </citation>
    <scope>NUCLEOTIDE SEQUENCE [LARGE SCALE GENOMIC DNA]</scope>
    <source>
        <strain evidence="1 2">CGMCC 1.10116</strain>
    </source>
</reference>
<gene>
    <name evidence="1" type="ORF">IQ10_00268</name>
</gene>
<dbReference type="EMBL" id="VLKZ01000001">
    <property type="protein sequence ID" value="TWI59846.1"/>
    <property type="molecule type" value="Genomic_DNA"/>
</dbReference>
<keyword evidence="2" id="KW-1185">Reference proteome</keyword>
<organism evidence="1 2">
    <name type="scientific">Halalkalibacter nanhaiisediminis</name>
    <dbReference type="NCBI Taxonomy" id="688079"/>
    <lineage>
        <taxon>Bacteria</taxon>
        <taxon>Bacillati</taxon>
        <taxon>Bacillota</taxon>
        <taxon>Bacilli</taxon>
        <taxon>Bacillales</taxon>
        <taxon>Bacillaceae</taxon>
        <taxon>Halalkalibacter</taxon>
    </lineage>
</organism>
<dbReference type="OrthoDB" id="2893105at2"/>
<comment type="caution">
    <text evidence="1">The sequence shown here is derived from an EMBL/GenBank/DDBJ whole genome shotgun (WGS) entry which is preliminary data.</text>
</comment>
<protein>
    <submittedName>
        <fullName evidence="1">Uncharacterized protein</fullName>
    </submittedName>
</protein>
<proteinExistence type="predicted"/>
<dbReference type="AlphaFoldDB" id="A0A562QUN8"/>
<dbReference type="Proteomes" id="UP000315711">
    <property type="component" value="Unassembled WGS sequence"/>
</dbReference>
<accession>A0A562QUN8</accession>
<evidence type="ECO:0000313" key="1">
    <source>
        <dbReference type="EMBL" id="TWI59846.1"/>
    </source>
</evidence>
<evidence type="ECO:0000313" key="2">
    <source>
        <dbReference type="Proteomes" id="UP000315711"/>
    </source>
</evidence>
<sequence length="86" mass="9332">MNTDYQSFLAGMFICGELAVPTVVTKEDVKLVVDLRAEASEGVVGDQVDRVHVPLVNGEPNQSQLLSEAIGHVVNAYQEGKRVVLH</sequence>
<dbReference type="RefSeq" id="WP_144448672.1">
    <property type="nucleotide sequence ID" value="NZ_VLKZ01000001.1"/>
</dbReference>